<organism evidence="2 3">
    <name type="scientific">Clonorchis sinensis</name>
    <name type="common">Chinese liver fluke</name>
    <dbReference type="NCBI Taxonomy" id="79923"/>
    <lineage>
        <taxon>Eukaryota</taxon>
        <taxon>Metazoa</taxon>
        <taxon>Spiralia</taxon>
        <taxon>Lophotrochozoa</taxon>
        <taxon>Platyhelminthes</taxon>
        <taxon>Trematoda</taxon>
        <taxon>Digenea</taxon>
        <taxon>Opisthorchiida</taxon>
        <taxon>Opisthorchiata</taxon>
        <taxon>Opisthorchiidae</taxon>
        <taxon>Clonorchis</taxon>
    </lineage>
</organism>
<feature type="region of interest" description="Disordered" evidence="1">
    <location>
        <begin position="87"/>
        <end position="114"/>
    </location>
</feature>
<sequence length="223" mass="24979">MTLSGHRKDGLVAAIPEEENSLTGIMEQLRAPSAKAMKLLVRDYSGRHPTWIPGLILRQRSKMPHEIQVGSARWIRHANQIRLTDAQILPTGPKNPSAASSEGQPEQSTTATLDRQDMQADLRCKLQESQKKKVSLAGTVYRRRIMNSITMKCSRHLSVMRSRYTNAYMRIHIGTLISMAIGNYYARLHNSDASERQSLNDKNKTDPGDLGESLAPVYQSVNP</sequence>
<keyword evidence="3" id="KW-1185">Reference proteome</keyword>
<dbReference type="EMBL" id="DF143447">
    <property type="protein sequence ID" value="GAA53222.1"/>
    <property type="molecule type" value="Genomic_DNA"/>
</dbReference>
<reference evidence="2" key="1">
    <citation type="journal article" date="2011" name="Genome Biol.">
        <title>The draft genome of the carcinogenic human liver fluke Clonorchis sinensis.</title>
        <authorList>
            <person name="Wang X."/>
            <person name="Chen W."/>
            <person name="Huang Y."/>
            <person name="Sun J."/>
            <person name="Men J."/>
            <person name="Liu H."/>
            <person name="Luo F."/>
            <person name="Guo L."/>
            <person name="Lv X."/>
            <person name="Deng C."/>
            <person name="Zhou C."/>
            <person name="Fan Y."/>
            <person name="Li X."/>
            <person name="Huang L."/>
            <person name="Hu Y."/>
            <person name="Liang C."/>
            <person name="Hu X."/>
            <person name="Xu J."/>
            <person name="Yu X."/>
        </authorList>
    </citation>
    <scope>NUCLEOTIDE SEQUENCE [LARGE SCALE GENOMIC DNA]</scope>
    <source>
        <strain evidence="2">Henan</strain>
    </source>
</reference>
<feature type="compositionally biased region" description="Polar residues" evidence="1">
    <location>
        <begin position="97"/>
        <end position="113"/>
    </location>
</feature>
<protein>
    <submittedName>
        <fullName evidence="2">Uncharacterized protein</fullName>
    </submittedName>
</protein>
<proteinExistence type="predicted"/>
<evidence type="ECO:0000313" key="2">
    <source>
        <dbReference type="EMBL" id="GAA53222.1"/>
    </source>
</evidence>
<gene>
    <name evidence="2" type="ORF">CLF_109796</name>
</gene>
<evidence type="ECO:0000256" key="1">
    <source>
        <dbReference type="SAM" id="MobiDB-lite"/>
    </source>
</evidence>
<name>G7YJT9_CLOSI</name>
<reference key="2">
    <citation type="submission" date="2011-10" db="EMBL/GenBank/DDBJ databases">
        <title>The genome and transcriptome sequence of Clonorchis sinensis provide insights into the carcinogenic liver fluke.</title>
        <authorList>
            <person name="Wang X."/>
            <person name="Huang Y."/>
            <person name="Chen W."/>
            <person name="Liu H."/>
            <person name="Guo L."/>
            <person name="Chen Y."/>
            <person name="Luo F."/>
            <person name="Zhou W."/>
            <person name="Sun J."/>
            <person name="Mao Q."/>
            <person name="Liang P."/>
            <person name="Zhou C."/>
            <person name="Tian Y."/>
            <person name="Men J."/>
            <person name="Lv X."/>
            <person name="Huang L."/>
            <person name="Zhou J."/>
            <person name="Hu Y."/>
            <person name="Li R."/>
            <person name="Zhang F."/>
            <person name="Lei H."/>
            <person name="Li X."/>
            <person name="Hu X."/>
            <person name="Liang C."/>
            <person name="Xu J."/>
            <person name="Wu Z."/>
            <person name="Yu X."/>
        </authorList>
    </citation>
    <scope>NUCLEOTIDE SEQUENCE</scope>
    <source>
        <strain>Henan</strain>
    </source>
</reference>
<feature type="region of interest" description="Disordered" evidence="1">
    <location>
        <begin position="194"/>
        <end position="223"/>
    </location>
</feature>
<dbReference type="Proteomes" id="UP000008909">
    <property type="component" value="Unassembled WGS sequence"/>
</dbReference>
<accession>G7YJT9</accession>
<feature type="compositionally biased region" description="Basic and acidic residues" evidence="1">
    <location>
        <begin position="194"/>
        <end position="207"/>
    </location>
</feature>
<evidence type="ECO:0000313" key="3">
    <source>
        <dbReference type="Proteomes" id="UP000008909"/>
    </source>
</evidence>
<dbReference type="AlphaFoldDB" id="G7YJT9"/>